<evidence type="ECO:0000313" key="2">
    <source>
        <dbReference type="EMBL" id="MBA0550652.1"/>
    </source>
</evidence>
<dbReference type="EMBL" id="JABEZX010000002">
    <property type="protein sequence ID" value="MBA0550652.1"/>
    <property type="molecule type" value="Genomic_DNA"/>
</dbReference>
<keyword evidence="3" id="KW-1185">Reference proteome</keyword>
<protein>
    <recommendedName>
        <fullName evidence="1">RNase H type-1 domain-containing protein</fullName>
    </recommendedName>
</protein>
<evidence type="ECO:0000313" key="3">
    <source>
        <dbReference type="Proteomes" id="UP000593572"/>
    </source>
</evidence>
<evidence type="ECO:0000259" key="1">
    <source>
        <dbReference type="Pfam" id="PF13456"/>
    </source>
</evidence>
<dbReference type="Pfam" id="PF13456">
    <property type="entry name" value="RVT_3"/>
    <property type="match status" value="1"/>
</dbReference>
<gene>
    <name evidence="2" type="ORF">Golob_021583</name>
</gene>
<accession>A0A7J8LEB1</accession>
<dbReference type="AlphaFoldDB" id="A0A7J8LEB1"/>
<dbReference type="GO" id="GO:0003676">
    <property type="term" value="F:nucleic acid binding"/>
    <property type="evidence" value="ECO:0007669"/>
    <property type="project" value="InterPro"/>
</dbReference>
<comment type="caution">
    <text evidence="2">The sequence shown here is derived from an EMBL/GenBank/DDBJ whole genome shotgun (WGS) entry which is preliminary data.</text>
</comment>
<feature type="domain" description="RNase H type-1" evidence="1">
    <location>
        <begin position="28"/>
        <end position="92"/>
    </location>
</feature>
<dbReference type="InterPro" id="IPR044730">
    <property type="entry name" value="RNase_H-like_dom_plant"/>
</dbReference>
<organism evidence="2 3">
    <name type="scientific">Gossypium lobatum</name>
    <dbReference type="NCBI Taxonomy" id="34289"/>
    <lineage>
        <taxon>Eukaryota</taxon>
        <taxon>Viridiplantae</taxon>
        <taxon>Streptophyta</taxon>
        <taxon>Embryophyta</taxon>
        <taxon>Tracheophyta</taxon>
        <taxon>Spermatophyta</taxon>
        <taxon>Magnoliopsida</taxon>
        <taxon>eudicotyledons</taxon>
        <taxon>Gunneridae</taxon>
        <taxon>Pentapetalae</taxon>
        <taxon>rosids</taxon>
        <taxon>malvids</taxon>
        <taxon>Malvales</taxon>
        <taxon>Malvaceae</taxon>
        <taxon>Malvoideae</taxon>
        <taxon>Gossypium</taxon>
    </lineage>
</organism>
<name>A0A7J8LEB1_9ROSI</name>
<dbReference type="InterPro" id="IPR002156">
    <property type="entry name" value="RNaseH_domain"/>
</dbReference>
<proteinExistence type="predicted"/>
<dbReference type="CDD" id="cd06222">
    <property type="entry name" value="RNase_H_like"/>
    <property type="match status" value="1"/>
</dbReference>
<reference evidence="2 3" key="1">
    <citation type="journal article" date="2019" name="Genome Biol. Evol.">
        <title>Insights into the evolution of the New World diploid cottons (Gossypium, subgenus Houzingenia) based on genome sequencing.</title>
        <authorList>
            <person name="Grover C.E."/>
            <person name="Arick M.A. 2nd"/>
            <person name="Thrash A."/>
            <person name="Conover J.L."/>
            <person name="Sanders W.S."/>
            <person name="Peterson D.G."/>
            <person name="Frelichowski J.E."/>
            <person name="Scheffler J.A."/>
            <person name="Scheffler B.E."/>
            <person name="Wendel J.F."/>
        </authorList>
    </citation>
    <scope>NUCLEOTIDE SEQUENCE [LARGE SCALE GENOMIC DNA]</scope>
    <source>
        <strain evidence="2">157</strain>
        <tissue evidence="2">Leaf</tissue>
    </source>
</reference>
<sequence>MDAGIQEGKVGLGIIARDEESFAELMAIAKILNLKKVNFESDKTSIVTKLNSSGQDITFMGQRAKEICMKLKDFETAVITWAPRSYNRLADSTY</sequence>
<dbReference type="Proteomes" id="UP000593572">
    <property type="component" value="Unassembled WGS sequence"/>
</dbReference>
<dbReference type="GO" id="GO:0004523">
    <property type="term" value="F:RNA-DNA hybrid ribonuclease activity"/>
    <property type="evidence" value="ECO:0007669"/>
    <property type="project" value="InterPro"/>
</dbReference>